<organism evidence="7 8">
    <name type="scientific">Legionella pneumophila</name>
    <dbReference type="NCBI Taxonomy" id="446"/>
    <lineage>
        <taxon>Bacteria</taxon>
        <taxon>Pseudomonadati</taxon>
        <taxon>Pseudomonadota</taxon>
        <taxon>Gammaproteobacteria</taxon>
        <taxon>Legionellales</taxon>
        <taxon>Legionellaceae</taxon>
        <taxon>Legionella</taxon>
    </lineage>
</organism>
<evidence type="ECO:0000256" key="4">
    <source>
        <dbReference type="ARBA" id="ARBA00022729"/>
    </source>
</evidence>
<dbReference type="AlphaFoldDB" id="A0A2S6F9A6"/>
<dbReference type="Proteomes" id="UP000239239">
    <property type="component" value="Unassembled WGS sequence"/>
</dbReference>
<dbReference type="InterPro" id="IPR007484">
    <property type="entry name" value="Peptidase_M28"/>
</dbReference>
<dbReference type="GO" id="GO:0004177">
    <property type="term" value="F:aminopeptidase activity"/>
    <property type="evidence" value="ECO:0007669"/>
    <property type="project" value="UniProtKB-KW"/>
</dbReference>
<evidence type="ECO:0000256" key="3">
    <source>
        <dbReference type="ARBA" id="ARBA00022723"/>
    </source>
</evidence>
<proteinExistence type="predicted"/>
<keyword evidence="1" id="KW-0031">Aminopeptidase</keyword>
<evidence type="ECO:0000256" key="2">
    <source>
        <dbReference type="ARBA" id="ARBA00022670"/>
    </source>
</evidence>
<accession>A0A2S6F9A6</accession>
<dbReference type="GO" id="GO:0046872">
    <property type="term" value="F:metal ion binding"/>
    <property type="evidence" value="ECO:0007669"/>
    <property type="project" value="UniProtKB-KW"/>
</dbReference>
<keyword evidence="5" id="KW-0378">Hydrolase</keyword>
<keyword evidence="4" id="KW-0732">Signal</keyword>
<dbReference type="PANTHER" id="PTHR12147:SF56">
    <property type="entry name" value="AMINOPEPTIDASE YDR415C-RELATED"/>
    <property type="match status" value="1"/>
</dbReference>
<dbReference type="InterPro" id="IPR045175">
    <property type="entry name" value="M28_fam"/>
</dbReference>
<protein>
    <submittedName>
        <fullName evidence="7">Peptidase M28</fullName>
    </submittedName>
</protein>
<dbReference type="EMBL" id="PQWY01000001">
    <property type="protein sequence ID" value="PPK34005.1"/>
    <property type="molecule type" value="Genomic_DNA"/>
</dbReference>
<keyword evidence="2" id="KW-0645">Protease</keyword>
<dbReference type="Gene3D" id="3.40.630.10">
    <property type="entry name" value="Zn peptidases"/>
    <property type="match status" value="1"/>
</dbReference>
<comment type="caution">
    <text evidence="7">The sequence shown here is derived from an EMBL/GenBank/DDBJ whole genome shotgun (WGS) entry which is preliminary data.</text>
</comment>
<evidence type="ECO:0000256" key="1">
    <source>
        <dbReference type="ARBA" id="ARBA00022438"/>
    </source>
</evidence>
<keyword evidence="6" id="KW-0862">Zinc</keyword>
<dbReference type="OrthoDB" id="9789219at2"/>
<dbReference type="RefSeq" id="WP_027228320.1">
    <property type="nucleotide sequence ID" value="NZ_CP017601.1"/>
</dbReference>
<evidence type="ECO:0000256" key="5">
    <source>
        <dbReference type="ARBA" id="ARBA00022801"/>
    </source>
</evidence>
<dbReference type="PANTHER" id="PTHR12147">
    <property type="entry name" value="METALLOPEPTIDASE M28 FAMILY MEMBER"/>
    <property type="match status" value="1"/>
</dbReference>
<keyword evidence="3" id="KW-0479">Metal-binding</keyword>
<gene>
    <name evidence="7" type="ORF">C3928_00520</name>
</gene>
<dbReference type="GO" id="GO:0008235">
    <property type="term" value="F:metalloexopeptidase activity"/>
    <property type="evidence" value="ECO:0007669"/>
    <property type="project" value="InterPro"/>
</dbReference>
<reference evidence="7 8" key="1">
    <citation type="submission" date="2018-02" db="EMBL/GenBank/DDBJ databases">
        <title>Draft genome sequences of four Legionella pneumophila clinical strains isolated in Ontario.</title>
        <authorList>
            <person name="Fortuna A."/>
            <person name="Ramnarine R."/>
            <person name="Li A."/>
            <person name="Frantz C."/>
            <person name="Mallo G."/>
        </authorList>
    </citation>
    <scope>NUCLEOTIDE SEQUENCE [LARGE SCALE GENOMIC DNA]</scope>
    <source>
        <strain evidence="7 8">LG61</strain>
    </source>
</reference>
<dbReference type="Pfam" id="PF04389">
    <property type="entry name" value="Peptidase_M28"/>
    <property type="match status" value="1"/>
</dbReference>
<sequence length="397" mass="44660">MIFKSRLAGVILLCFSSVSGWCLPQSYKEDRIIVSNCLYEQLKDKARLITQSDHFSFIAISIDDNIANTLQKMRPVCGHYLNAEPYIKNIYNGFLDSQKLLDKLTRHHPIPPANPYPINHEAQVHGLFDQIDPAKIWQTNQHLTSYINRSAKSRTGVDAAQWFKQQFDTLAQDYGRKDVDSYFVKTGNKYIQPSVVTVIGKDKPGEAIVVGAHIDTLDGNMPGADDDSSGISVELEMARVLFSSDLELNRPVYFIAYAAEERGLIGSGYVVQDFLQKNTPVKAVMQLDQAGYRANSKDQTIWLLKDYVDKGLTEFTAQLLTHYVKIPVGYTKCGYACSDHVNWTYEGFKTTYPSATTLDDDNPYVHTSDDTLDILNLEHMVNFTKLGLAFVAELGLN</sequence>
<name>A0A2S6F9A6_LEGPN</name>
<dbReference type="GO" id="GO:0006508">
    <property type="term" value="P:proteolysis"/>
    <property type="evidence" value="ECO:0007669"/>
    <property type="project" value="UniProtKB-KW"/>
</dbReference>
<evidence type="ECO:0000256" key="6">
    <source>
        <dbReference type="ARBA" id="ARBA00022833"/>
    </source>
</evidence>
<evidence type="ECO:0000313" key="8">
    <source>
        <dbReference type="Proteomes" id="UP000239239"/>
    </source>
</evidence>
<dbReference type="SUPFAM" id="SSF53187">
    <property type="entry name" value="Zn-dependent exopeptidases"/>
    <property type="match status" value="1"/>
</dbReference>
<evidence type="ECO:0000313" key="7">
    <source>
        <dbReference type="EMBL" id="PPK34005.1"/>
    </source>
</evidence>